<proteinExistence type="predicted"/>
<keyword evidence="2" id="KW-0812">Transmembrane</keyword>
<protein>
    <submittedName>
        <fullName evidence="3">Uncharacterized protein</fullName>
    </submittedName>
</protein>
<name>A0ABT1LL96_9MICC</name>
<feature type="region of interest" description="Disordered" evidence="1">
    <location>
        <begin position="138"/>
        <end position="171"/>
    </location>
</feature>
<organism evidence="3 4">
    <name type="scientific">Pseudarthrobacter humi</name>
    <dbReference type="NCBI Taxonomy" id="2952523"/>
    <lineage>
        <taxon>Bacteria</taxon>
        <taxon>Bacillati</taxon>
        <taxon>Actinomycetota</taxon>
        <taxon>Actinomycetes</taxon>
        <taxon>Micrococcales</taxon>
        <taxon>Micrococcaceae</taxon>
        <taxon>Pseudarthrobacter</taxon>
    </lineage>
</organism>
<evidence type="ECO:0000256" key="2">
    <source>
        <dbReference type="SAM" id="Phobius"/>
    </source>
</evidence>
<keyword evidence="4" id="KW-1185">Reference proteome</keyword>
<feature type="compositionally biased region" description="Basic and acidic residues" evidence="1">
    <location>
        <begin position="162"/>
        <end position="171"/>
    </location>
</feature>
<sequence>MNPTPPPGPLEVVVHSGPADWWVILAGLGPLAVLVAALLAFYINWRTLAQRTSADKTALDQKREADEQALRQKTEADSRTEWWRRTQWALDRALDQDEGTKALGLATLNVLAGSELARAEELELFDAAWEYVPGGDGSDRAVSAGSPERKDVHPRPNAASAPDRKVTPAEHRVQVAAARLRVTLDDRLGRITPPQTTALAKERD</sequence>
<accession>A0ABT1LL96</accession>
<evidence type="ECO:0000256" key="1">
    <source>
        <dbReference type="SAM" id="MobiDB-lite"/>
    </source>
</evidence>
<feature type="transmembrane region" description="Helical" evidence="2">
    <location>
        <begin position="20"/>
        <end position="43"/>
    </location>
</feature>
<dbReference type="Proteomes" id="UP001524318">
    <property type="component" value="Unassembled WGS sequence"/>
</dbReference>
<gene>
    <name evidence="3" type="ORF">NFC73_05495</name>
</gene>
<keyword evidence="2" id="KW-0472">Membrane</keyword>
<evidence type="ECO:0000313" key="3">
    <source>
        <dbReference type="EMBL" id="MCP8999192.1"/>
    </source>
</evidence>
<evidence type="ECO:0000313" key="4">
    <source>
        <dbReference type="Proteomes" id="UP001524318"/>
    </source>
</evidence>
<comment type="caution">
    <text evidence="3">The sequence shown here is derived from an EMBL/GenBank/DDBJ whole genome shotgun (WGS) entry which is preliminary data.</text>
</comment>
<dbReference type="EMBL" id="JANCLV010000003">
    <property type="protein sequence ID" value="MCP8999192.1"/>
    <property type="molecule type" value="Genomic_DNA"/>
</dbReference>
<reference evidence="3 4" key="1">
    <citation type="submission" date="2022-06" db="EMBL/GenBank/DDBJ databases">
        <title>Pseudarthrobacter sp. strain RMG13 Genome sequencing and assembly.</title>
        <authorList>
            <person name="Kim I."/>
        </authorList>
    </citation>
    <scope>NUCLEOTIDE SEQUENCE [LARGE SCALE GENOMIC DNA]</scope>
    <source>
        <strain evidence="3 4">RMG13</strain>
    </source>
</reference>
<dbReference type="RefSeq" id="WP_254748332.1">
    <property type="nucleotide sequence ID" value="NZ_JANCLV010000003.1"/>
</dbReference>
<keyword evidence="2" id="KW-1133">Transmembrane helix</keyword>